<dbReference type="PIRSF" id="PIRSF004749">
    <property type="entry name" value="Pep_def"/>
    <property type="match status" value="1"/>
</dbReference>
<dbReference type="Proteomes" id="UP000011087">
    <property type="component" value="Unassembled WGS sequence"/>
</dbReference>
<dbReference type="EnsemblProtists" id="EKX50472">
    <property type="protein sequence ID" value="EKX50472"/>
    <property type="gene ID" value="GUITHDRAFT_66830"/>
</dbReference>
<dbReference type="GO" id="GO:0042586">
    <property type="term" value="F:peptide deformylase activity"/>
    <property type="evidence" value="ECO:0007669"/>
    <property type="project" value="UniProtKB-EC"/>
</dbReference>
<evidence type="ECO:0000313" key="4">
    <source>
        <dbReference type="EMBL" id="EKX50472.1"/>
    </source>
</evidence>
<dbReference type="HOGENOM" id="CLU_061901_2_0_1"/>
<dbReference type="OrthoDB" id="276063at2759"/>
<proteinExistence type="inferred from homology"/>
<dbReference type="HAMAP" id="MF_00163">
    <property type="entry name" value="Pep_deformylase"/>
    <property type="match status" value="1"/>
</dbReference>
<comment type="similarity">
    <text evidence="1 3">Belongs to the polypeptide deformylase family.</text>
</comment>
<evidence type="ECO:0000256" key="1">
    <source>
        <dbReference type="ARBA" id="ARBA00010759"/>
    </source>
</evidence>
<dbReference type="InterPro" id="IPR036821">
    <property type="entry name" value="Peptide_deformylase_sf"/>
</dbReference>
<evidence type="ECO:0000313" key="6">
    <source>
        <dbReference type="Proteomes" id="UP000011087"/>
    </source>
</evidence>
<reference evidence="4 6" key="1">
    <citation type="journal article" date="2012" name="Nature">
        <title>Algal genomes reveal evolutionary mosaicism and the fate of nucleomorphs.</title>
        <authorList>
            <consortium name="DOE Joint Genome Institute"/>
            <person name="Curtis B.A."/>
            <person name="Tanifuji G."/>
            <person name="Burki F."/>
            <person name="Gruber A."/>
            <person name="Irimia M."/>
            <person name="Maruyama S."/>
            <person name="Arias M.C."/>
            <person name="Ball S.G."/>
            <person name="Gile G.H."/>
            <person name="Hirakawa Y."/>
            <person name="Hopkins J.F."/>
            <person name="Kuo A."/>
            <person name="Rensing S.A."/>
            <person name="Schmutz J."/>
            <person name="Symeonidi A."/>
            <person name="Elias M."/>
            <person name="Eveleigh R.J."/>
            <person name="Herman E.K."/>
            <person name="Klute M.J."/>
            <person name="Nakayama T."/>
            <person name="Obornik M."/>
            <person name="Reyes-Prieto A."/>
            <person name="Armbrust E.V."/>
            <person name="Aves S.J."/>
            <person name="Beiko R.G."/>
            <person name="Coutinho P."/>
            <person name="Dacks J.B."/>
            <person name="Durnford D.G."/>
            <person name="Fast N.M."/>
            <person name="Green B.R."/>
            <person name="Grisdale C.J."/>
            <person name="Hempel F."/>
            <person name="Henrissat B."/>
            <person name="Hoppner M.P."/>
            <person name="Ishida K."/>
            <person name="Kim E."/>
            <person name="Koreny L."/>
            <person name="Kroth P.G."/>
            <person name="Liu Y."/>
            <person name="Malik S.B."/>
            <person name="Maier U.G."/>
            <person name="McRose D."/>
            <person name="Mock T."/>
            <person name="Neilson J.A."/>
            <person name="Onodera N.T."/>
            <person name="Poole A.M."/>
            <person name="Pritham E.J."/>
            <person name="Richards T.A."/>
            <person name="Rocap G."/>
            <person name="Roy S.W."/>
            <person name="Sarai C."/>
            <person name="Schaack S."/>
            <person name="Shirato S."/>
            <person name="Slamovits C.H."/>
            <person name="Spencer D.F."/>
            <person name="Suzuki S."/>
            <person name="Worden A.Z."/>
            <person name="Zauner S."/>
            <person name="Barry K."/>
            <person name="Bell C."/>
            <person name="Bharti A.K."/>
            <person name="Crow J.A."/>
            <person name="Grimwood J."/>
            <person name="Kramer R."/>
            <person name="Lindquist E."/>
            <person name="Lucas S."/>
            <person name="Salamov A."/>
            <person name="McFadden G.I."/>
            <person name="Lane C.E."/>
            <person name="Keeling P.J."/>
            <person name="Gray M.W."/>
            <person name="Grigoriev I.V."/>
            <person name="Archibald J.M."/>
        </authorList>
    </citation>
    <scope>NUCLEOTIDE SEQUENCE</scope>
    <source>
        <strain evidence="4 6">CCMP2712</strain>
    </source>
</reference>
<dbReference type="EC" id="3.5.1.88" evidence="2 3"/>
<dbReference type="RefSeq" id="XP_005837452.1">
    <property type="nucleotide sequence ID" value="XM_005837395.1"/>
</dbReference>
<comment type="function">
    <text evidence="3">Removes the formyl group from the N-terminal Met of newly synthesized proteins.</text>
</comment>
<dbReference type="KEGG" id="gtt:GUITHDRAFT_66830"/>
<feature type="non-terminal residue" evidence="4">
    <location>
        <position position="1"/>
    </location>
</feature>
<dbReference type="eggNOG" id="KOG3137">
    <property type="taxonomic scope" value="Eukaryota"/>
</dbReference>
<gene>
    <name evidence="4" type="ORF">GUITHDRAFT_66830</name>
</gene>
<reference evidence="5" key="3">
    <citation type="submission" date="2016-03" db="UniProtKB">
        <authorList>
            <consortium name="EnsemblProtists"/>
        </authorList>
    </citation>
    <scope>IDENTIFICATION</scope>
</reference>
<dbReference type="Pfam" id="PF01327">
    <property type="entry name" value="Pep_deformylase"/>
    <property type="match status" value="1"/>
</dbReference>
<dbReference type="NCBIfam" id="TIGR00079">
    <property type="entry name" value="pept_deformyl"/>
    <property type="match status" value="1"/>
</dbReference>
<keyword evidence="3" id="KW-0479">Metal-binding</keyword>
<dbReference type="InterPro" id="IPR023635">
    <property type="entry name" value="Peptide_deformylase"/>
</dbReference>
<dbReference type="GeneID" id="17307308"/>
<sequence>TDLRVLKYPHPKLRAPDEEVTEFDDNLRKTIKEMFLVMYASRGVGLAAPQAKQVGINKRIMVFNPEGDKKKWLQEIALINPKIVEMSEGTDVETEACLSFPGMQGKVRRHKWIKIEAQDLKGKTIKKKARNFLQFTGWTARVFQHEYDHLEGVVYIDRLEDEEDRVSCMHF</sequence>
<comment type="catalytic activity">
    <reaction evidence="3">
        <text>N-terminal N-formyl-L-methionyl-[peptide] + H2O = N-terminal L-methionyl-[peptide] + formate</text>
        <dbReference type="Rhea" id="RHEA:24420"/>
        <dbReference type="Rhea" id="RHEA-COMP:10639"/>
        <dbReference type="Rhea" id="RHEA-COMP:10640"/>
        <dbReference type="ChEBI" id="CHEBI:15377"/>
        <dbReference type="ChEBI" id="CHEBI:15740"/>
        <dbReference type="ChEBI" id="CHEBI:49298"/>
        <dbReference type="ChEBI" id="CHEBI:64731"/>
        <dbReference type="EC" id="3.5.1.88"/>
    </reaction>
</comment>
<dbReference type="GO" id="GO:0006412">
    <property type="term" value="P:translation"/>
    <property type="evidence" value="ECO:0007669"/>
    <property type="project" value="UniProtKB-KW"/>
</dbReference>
<organism evidence="4">
    <name type="scientific">Guillardia theta (strain CCMP2712)</name>
    <name type="common">Cryptophyte</name>
    <dbReference type="NCBI Taxonomy" id="905079"/>
    <lineage>
        <taxon>Eukaryota</taxon>
        <taxon>Cryptophyceae</taxon>
        <taxon>Pyrenomonadales</taxon>
        <taxon>Geminigeraceae</taxon>
        <taxon>Guillardia</taxon>
    </lineage>
</organism>
<name>L1JPU0_GUITC</name>
<dbReference type="PaxDb" id="55529-EKX50472"/>
<reference evidence="6" key="2">
    <citation type="submission" date="2012-11" db="EMBL/GenBank/DDBJ databases">
        <authorList>
            <person name="Kuo A."/>
            <person name="Curtis B.A."/>
            <person name="Tanifuji G."/>
            <person name="Burki F."/>
            <person name="Gruber A."/>
            <person name="Irimia M."/>
            <person name="Maruyama S."/>
            <person name="Arias M.C."/>
            <person name="Ball S.G."/>
            <person name="Gile G.H."/>
            <person name="Hirakawa Y."/>
            <person name="Hopkins J.F."/>
            <person name="Rensing S.A."/>
            <person name="Schmutz J."/>
            <person name="Symeonidi A."/>
            <person name="Elias M."/>
            <person name="Eveleigh R.J."/>
            <person name="Herman E.K."/>
            <person name="Klute M.J."/>
            <person name="Nakayama T."/>
            <person name="Obornik M."/>
            <person name="Reyes-Prieto A."/>
            <person name="Armbrust E.V."/>
            <person name="Aves S.J."/>
            <person name="Beiko R.G."/>
            <person name="Coutinho P."/>
            <person name="Dacks J.B."/>
            <person name="Durnford D.G."/>
            <person name="Fast N.M."/>
            <person name="Green B.R."/>
            <person name="Grisdale C."/>
            <person name="Hempe F."/>
            <person name="Henrissat B."/>
            <person name="Hoppner M.P."/>
            <person name="Ishida K.-I."/>
            <person name="Kim E."/>
            <person name="Koreny L."/>
            <person name="Kroth P.G."/>
            <person name="Liu Y."/>
            <person name="Malik S.-B."/>
            <person name="Maier U.G."/>
            <person name="McRose D."/>
            <person name="Mock T."/>
            <person name="Neilson J.A."/>
            <person name="Onodera N.T."/>
            <person name="Poole A.M."/>
            <person name="Pritham E.J."/>
            <person name="Richards T.A."/>
            <person name="Rocap G."/>
            <person name="Roy S.W."/>
            <person name="Sarai C."/>
            <person name="Schaack S."/>
            <person name="Shirato S."/>
            <person name="Slamovits C.H."/>
            <person name="Spencer D.F."/>
            <person name="Suzuki S."/>
            <person name="Worden A.Z."/>
            <person name="Zauner S."/>
            <person name="Barry K."/>
            <person name="Bell C."/>
            <person name="Bharti A.K."/>
            <person name="Crow J.A."/>
            <person name="Grimwood J."/>
            <person name="Kramer R."/>
            <person name="Lindquist E."/>
            <person name="Lucas S."/>
            <person name="Salamov A."/>
            <person name="McFadden G.I."/>
            <person name="Lane C.E."/>
            <person name="Keeling P.J."/>
            <person name="Gray M.W."/>
            <person name="Grigoriev I.V."/>
            <person name="Archibald J.M."/>
        </authorList>
    </citation>
    <scope>NUCLEOTIDE SEQUENCE</scope>
    <source>
        <strain evidence="6">CCMP2712</strain>
    </source>
</reference>
<dbReference type="SUPFAM" id="SSF56420">
    <property type="entry name" value="Peptide deformylase"/>
    <property type="match status" value="1"/>
</dbReference>
<keyword evidence="3" id="KW-0378">Hydrolase</keyword>
<dbReference type="EMBL" id="JH992978">
    <property type="protein sequence ID" value="EKX50472.1"/>
    <property type="molecule type" value="Genomic_DNA"/>
</dbReference>
<dbReference type="PRINTS" id="PR01576">
    <property type="entry name" value="PDEFORMYLASE"/>
</dbReference>
<dbReference type="Gene3D" id="3.90.45.10">
    <property type="entry name" value="Peptide deformylase"/>
    <property type="match status" value="1"/>
</dbReference>
<protein>
    <recommendedName>
        <fullName evidence="2 3">Peptide deformylase</fullName>
        <ecNumber evidence="2 3">3.5.1.88</ecNumber>
    </recommendedName>
</protein>
<evidence type="ECO:0000256" key="3">
    <source>
        <dbReference type="RuleBase" id="RU362111"/>
    </source>
</evidence>
<dbReference type="PANTHER" id="PTHR10458">
    <property type="entry name" value="PEPTIDE DEFORMYLASE"/>
    <property type="match status" value="1"/>
</dbReference>
<dbReference type="AlphaFoldDB" id="L1JPU0"/>
<dbReference type="PANTHER" id="PTHR10458:SF22">
    <property type="entry name" value="PEPTIDE DEFORMYLASE"/>
    <property type="match status" value="1"/>
</dbReference>
<dbReference type="GO" id="GO:0046872">
    <property type="term" value="F:metal ion binding"/>
    <property type="evidence" value="ECO:0007669"/>
    <property type="project" value="UniProtKB-KW"/>
</dbReference>
<dbReference type="OMA" id="VCIQHEI"/>
<keyword evidence="6" id="KW-1185">Reference proteome</keyword>
<keyword evidence="3" id="KW-0648">Protein biosynthesis</keyword>
<evidence type="ECO:0000313" key="5">
    <source>
        <dbReference type="EnsemblProtists" id="EKX50472"/>
    </source>
</evidence>
<dbReference type="NCBIfam" id="NF001159">
    <property type="entry name" value="PRK00150.1-3"/>
    <property type="match status" value="1"/>
</dbReference>
<dbReference type="CDD" id="cd00487">
    <property type="entry name" value="Pep_deformylase"/>
    <property type="match status" value="1"/>
</dbReference>
<accession>L1JPU0</accession>
<evidence type="ECO:0000256" key="2">
    <source>
        <dbReference type="ARBA" id="ARBA00012175"/>
    </source>
</evidence>
<dbReference type="STRING" id="905079.L1JPU0"/>